<dbReference type="PROSITE" id="PS51318">
    <property type="entry name" value="TAT"/>
    <property type="match status" value="1"/>
</dbReference>
<dbReference type="GO" id="GO:0004197">
    <property type="term" value="F:cysteine-type endopeptidase activity"/>
    <property type="evidence" value="ECO:0007669"/>
    <property type="project" value="InterPro"/>
</dbReference>
<dbReference type="EMBL" id="LSEF01000059">
    <property type="protein sequence ID" value="OAF15997.1"/>
    <property type="molecule type" value="Genomic_DNA"/>
</dbReference>
<dbReference type="PROSITE" id="PS50208">
    <property type="entry name" value="CASPASE_P20"/>
    <property type="match status" value="1"/>
</dbReference>
<evidence type="ECO:0000313" key="2">
    <source>
        <dbReference type="EMBL" id="OAF15997.1"/>
    </source>
</evidence>
<protein>
    <recommendedName>
        <fullName evidence="1">Caspase family p20 domain-containing protein</fullName>
    </recommendedName>
</protein>
<dbReference type="InterPro" id="IPR001309">
    <property type="entry name" value="Pept_C14_p20"/>
</dbReference>
<gene>
    <name evidence="2" type="ORF">AXW67_14395</name>
</gene>
<dbReference type="AlphaFoldDB" id="A0A176Z6G8"/>
<dbReference type="InterPro" id="IPR029030">
    <property type="entry name" value="Caspase-like_dom_sf"/>
</dbReference>
<dbReference type="Proteomes" id="UP000077173">
    <property type="component" value="Unassembled WGS sequence"/>
</dbReference>
<dbReference type="GeneID" id="32585887"/>
<proteinExistence type="predicted"/>
<accession>A0A176Z6G8</accession>
<dbReference type="SUPFAM" id="SSF52129">
    <property type="entry name" value="Caspase-like"/>
    <property type="match status" value="1"/>
</dbReference>
<dbReference type="PANTHER" id="PTHR22576">
    <property type="entry name" value="MUCOSA ASSOCIATED LYMPHOID TISSUE LYMPHOMA TRANSLOCATION PROTEIN 1/PARACASPASE"/>
    <property type="match status" value="1"/>
</dbReference>
<dbReference type="GO" id="GO:0006508">
    <property type="term" value="P:proteolysis"/>
    <property type="evidence" value="ECO:0007669"/>
    <property type="project" value="InterPro"/>
</dbReference>
<dbReference type="InterPro" id="IPR011600">
    <property type="entry name" value="Pept_C14_caspase"/>
</dbReference>
<sequence>MHLVQASEIQMNRREFVSGLTLATAFAGLLPTGAAAEGKRVALVIGNGAYRNVPTLLNPPNDAGDIAAALKRLGFSVSLITNASFDEMRRGLIAFGREAAGADMATVYFAGHGMEINGENWLIPIDAELKRDTDAANEAISLQGVMLQVSNTTSLGLVILDACRNNPFAVKMNRSLATRAAPSGGLGRIEPVGNVLVAYAARDGTTALDGDARNSPFAAALLRNIEAPGVEVTFMFRNVRDDVMEATRNEQQPFVYGSLSRKAIYLAGRPSGGAEGAEPVTARPAVVSPAPAPTSSTIDPALVGTWEIMVPSGRGQSRWIWQIMGDGTYKFHAEPQRSARPHEGMMTAANGRWTLHALRGLSGYSDAGAYEIRDTLAVITGKLGTGAWKRSAE</sequence>
<comment type="caution">
    <text evidence="2">The sequence shown here is derived from an EMBL/GenBank/DDBJ whole genome shotgun (WGS) entry which is preliminary data.</text>
</comment>
<dbReference type="Pfam" id="PF00656">
    <property type="entry name" value="Peptidase_C14"/>
    <property type="match status" value="1"/>
</dbReference>
<dbReference type="Gene3D" id="3.40.50.1460">
    <property type="match status" value="1"/>
</dbReference>
<reference evidence="2 3" key="1">
    <citation type="submission" date="2016-02" db="EMBL/GenBank/DDBJ databases">
        <title>Draft genome sequence of the strain BR 10247T Bradyrhizobium neotropicale isolated from nodules of Centrolobium paraense.</title>
        <authorList>
            <person name="Simoes-Araujo J.L."/>
            <person name="Barauna A.C."/>
            <person name="Silva K."/>
            <person name="Zilli J.E."/>
        </authorList>
    </citation>
    <scope>NUCLEOTIDE SEQUENCE [LARGE SCALE GENOMIC DNA]</scope>
    <source>
        <strain evidence="2 3">BR 10247</strain>
    </source>
</reference>
<organism evidence="2 3">
    <name type="scientific">Bradyrhizobium neotropicale</name>
    <dbReference type="NCBI Taxonomy" id="1497615"/>
    <lineage>
        <taxon>Bacteria</taxon>
        <taxon>Pseudomonadati</taxon>
        <taxon>Pseudomonadota</taxon>
        <taxon>Alphaproteobacteria</taxon>
        <taxon>Hyphomicrobiales</taxon>
        <taxon>Nitrobacteraceae</taxon>
        <taxon>Bradyrhizobium</taxon>
    </lineage>
</organism>
<evidence type="ECO:0000259" key="1">
    <source>
        <dbReference type="PROSITE" id="PS50208"/>
    </source>
</evidence>
<dbReference type="PANTHER" id="PTHR22576:SF37">
    <property type="entry name" value="MUCOSA-ASSOCIATED LYMPHOID TISSUE LYMPHOMA TRANSLOCATION PROTEIN 1"/>
    <property type="match status" value="1"/>
</dbReference>
<dbReference type="InterPro" id="IPR006311">
    <property type="entry name" value="TAT_signal"/>
</dbReference>
<name>A0A176Z6G8_9BRAD</name>
<evidence type="ECO:0000313" key="3">
    <source>
        <dbReference type="Proteomes" id="UP000077173"/>
    </source>
</evidence>
<dbReference type="InterPro" id="IPR052039">
    <property type="entry name" value="Caspase-related_regulators"/>
</dbReference>
<feature type="domain" description="Caspase family p20" evidence="1">
    <location>
        <begin position="38"/>
        <end position="115"/>
    </location>
</feature>
<keyword evidence="3" id="KW-1185">Reference proteome</keyword>